<dbReference type="InterPro" id="IPR036259">
    <property type="entry name" value="MFS_trans_sf"/>
</dbReference>
<feature type="transmembrane region" description="Helical" evidence="1">
    <location>
        <begin position="248"/>
        <end position="278"/>
    </location>
</feature>
<dbReference type="EMBL" id="CP013695">
    <property type="protein sequence ID" value="ALU31319.1"/>
    <property type="molecule type" value="Genomic_DNA"/>
</dbReference>
<protein>
    <recommendedName>
        <fullName evidence="6">MFS transporter</fullName>
    </recommendedName>
</protein>
<dbReference type="STRING" id="1435377.SUSAZ_05640"/>
<dbReference type="SUPFAM" id="SSF103473">
    <property type="entry name" value="MFS general substrate transporter"/>
    <property type="match status" value="1"/>
</dbReference>
<keyword evidence="1" id="KW-0812">Transmembrane</keyword>
<evidence type="ECO:0000313" key="4">
    <source>
        <dbReference type="Proteomes" id="UP000060043"/>
    </source>
</evidence>
<sequence length="343" mass="37937">MNRVTLLSTSWFIWGIAYYLYYPYTSIYASTFIKDRLIPLIYIIYTLIGIPSALLSAKISKLLGLKRAIILFMALSGVGLMVVAIAPSLPVLILGFTMSSSSLLIALPNYYYYMNNLGKGVISKVWAISILPAIFTPVIGGAIAQLLGIRYVFLTAGLFMTLSGLPVLGLEYDKESIVFYENTRKLNPLPGLVIIPISLASPFVFLITKDLYNLSYVAVGVLATMSEVIGMVVVFLSAGRNKLLPIYLMLFSLVYLVFFNPLFSLAFGLWEVLIPLAIEEVNGSSISAYSRMISLQQIFWLIGYVASLLALSVKFALLISAISSLVLAFIAWKTRNFKIFVDK</sequence>
<gene>
    <name evidence="2" type="ORF">ATY89_00565</name>
    <name evidence="3" type="ORF">ATZ20_03610</name>
</gene>
<feature type="transmembrane region" description="Helical" evidence="1">
    <location>
        <begin position="214"/>
        <end position="236"/>
    </location>
</feature>
<feature type="transmembrane region" description="Helical" evidence="1">
    <location>
        <begin position="68"/>
        <end position="86"/>
    </location>
</feature>
<evidence type="ECO:0000313" key="3">
    <source>
        <dbReference type="EMBL" id="ALU31319.1"/>
    </source>
</evidence>
<feature type="transmembrane region" description="Helical" evidence="1">
    <location>
        <begin position="92"/>
        <end position="113"/>
    </location>
</feature>
<dbReference type="AlphaFoldDB" id="A0A0U2N8P6"/>
<proteinExistence type="predicted"/>
<feature type="transmembrane region" description="Helical" evidence="1">
    <location>
        <begin position="149"/>
        <end position="168"/>
    </location>
</feature>
<evidence type="ECO:0000313" key="5">
    <source>
        <dbReference type="Proteomes" id="UP000065473"/>
    </source>
</evidence>
<feature type="transmembrane region" description="Helical" evidence="1">
    <location>
        <begin position="125"/>
        <end position="143"/>
    </location>
</feature>
<keyword evidence="1" id="KW-0472">Membrane</keyword>
<dbReference type="Proteomes" id="UP000065473">
    <property type="component" value="Chromosome"/>
</dbReference>
<feature type="transmembrane region" description="Helical" evidence="1">
    <location>
        <begin position="298"/>
        <end position="331"/>
    </location>
</feature>
<evidence type="ECO:0008006" key="6">
    <source>
        <dbReference type="Google" id="ProtNLM"/>
    </source>
</evidence>
<dbReference type="RefSeq" id="WP_011278034.1">
    <property type="nucleotide sequence ID" value="NZ_BHWZ01000002.1"/>
</dbReference>
<dbReference type="Proteomes" id="UP000060043">
    <property type="component" value="Chromosome"/>
</dbReference>
<reference evidence="4 5" key="1">
    <citation type="submission" date="2015-12" db="EMBL/GenBank/DDBJ databases">
        <title>A stable core within a dynamic pangenome in Sulfolobus acidocaldarius.</title>
        <authorList>
            <person name="Anderson R."/>
            <person name="Kouris A."/>
            <person name="Seward C."/>
            <person name="Campbell K."/>
            <person name="Whitaker R."/>
        </authorList>
    </citation>
    <scope>NUCLEOTIDE SEQUENCE [LARGE SCALE GENOMIC DNA]</scope>
    <source>
        <strain evidence="2 5">GG12-C01-09</strain>
        <strain evidence="3 4">NG05B_CO5_07</strain>
    </source>
</reference>
<organism evidence="2 5">
    <name type="scientific">Sulfolobus acidocaldarius</name>
    <dbReference type="NCBI Taxonomy" id="2285"/>
    <lineage>
        <taxon>Archaea</taxon>
        <taxon>Thermoproteota</taxon>
        <taxon>Thermoprotei</taxon>
        <taxon>Sulfolobales</taxon>
        <taxon>Sulfolobaceae</taxon>
        <taxon>Sulfolobus</taxon>
    </lineage>
</organism>
<evidence type="ECO:0000256" key="1">
    <source>
        <dbReference type="SAM" id="Phobius"/>
    </source>
</evidence>
<dbReference type="Gene3D" id="1.20.1250.20">
    <property type="entry name" value="MFS general substrate transporter like domains"/>
    <property type="match status" value="1"/>
</dbReference>
<feature type="transmembrane region" description="Helical" evidence="1">
    <location>
        <begin position="37"/>
        <end position="56"/>
    </location>
</feature>
<name>A0A0U2N8P6_9CREN</name>
<evidence type="ECO:0000313" key="2">
    <source>
        <dbReference type="EMBL" id="ALU28605.1"/>
    </source>
</evidence>
<dbReference type="OMA" id="KLAISWI"/>
<feature type="transmembrane region" description="Helical" evidence="1">
    <location>
        <begin position="12"/>
        <end position="31"/>
    </location>
</feature>
<dbReference type="EMBL" id="CP013694">
    <property type="protein sequence ID" value="ALU28605.1"/>
    <property type="molecule type" value="Genomic_DNA"/>
</dbReference>
<keyword evidence="1" id="KW-1133">Transmembrane helix</keyword>
<dbReference type="OrthoDB" id="37117at2157"/>
<feature type="transmembrane region" description="Helical" evidence="1">
    <location>
        <begin position="189"/>
        <end position="208"/>
    </location>
</feature>
<dbReference type="GeneID" id="14551689"/>
<accession>A0A0U2N8P6</accession>